<proteinExistence type="predicted"/>
<gene>
    <name evidence="2" type="ORF">FKW44_011543</name>
</gene>
<keyword evidence="3" id="KW-1185">Reference proteome</keyword>
<feature type="transmembrane region" description="Helical" evidence="1">
    <location>
        <begin position="35"/>
        <end position="55"/>
    </location>
</feature>
<protein>
    <submittedName>
        <fullName evidence="2">Uncharacterized protein</fullName>
    </submittedName>
</protein>
<dbReference type="EMBL" id="CP045896">
    <property type="protein sequence ID" value="QQP50519.1"/>
    <property type="molecule type" value="Genomic_DNA"/>
</dbReference>
<evidence type="ECO:0000313" key="3">
    <source>
        <dbReference type="Proteomes" id="UP000595437"/>
    </source>
</evidence>
<keyword evidence="1" id="KW-0812">Transmembrane</keyword>
<accession>A0A7T8HIG1</accession>
<dbReference type="Proteomes" id="UP000595437">
    <property type="component" value="Chromosome 7"/>
</dbReference>
<sequence>MRGLFITGALLASLLVISESTIVLPAITLGTGALAGLAILKIAALKTLALGSLLAGDHRRGRRSLSDLESSLLSASQNDASDCAKRLICEVNGALSASAPSSLSSEEAMIMNLFNSDHLDISSLTVEFDLAAQIGRRVGSHQCGLIYKRCPHSREELMEILQDPNFASDL</sequence>
<keyword evidence="1" id="KW-0472">Membrane</keyword>
<name>A0A7T8HIG1_CALRO</name>
<evidence type="ECO:0000313" key="2">
    <source>
        <dbReference type="EMBL" id="QQP50519.1"/>
    </source>
</evidence>
<organism evidence="2 3">
    <name type="scientific">Caligus rogercresseyi</name>
    <name type="common">Sea louse</name>
    <dbReference type="NCBI Taxonomy" id="217165"/>
    <lineage>
        <taxon>Eukaryota</taxon>
        <taxon>Metazoa</taxon>
        <taxon>Ecdysozoa</taxon>
        <taxon>Arthropoda</taxon>
        <taxon>Crustacea</taxon>
        <taxon>Multicrustacea</taxon>
        <taxon>Hexanauplia</taxon>
        <taxon>Copepoda</taxon>
        <taxon>Siphonostomatoida</taxon>
        <taxon>Caligidae</taxon>
        <taxon>Caligus</taxon>
    </lineage>
</organism>
<keyword evidence="1" id="KW-1133">Transmembrane helix</keyword>
<dbReference type="AlphaFoldDB" id="A0A7T8HIG1"/>
<reference evidence="3" key="1">
    <citation type="submission" date="2021-01" db="EMBL/GenBank/DDBJ databases">
        <title>Caligus Genome Assembly.</title>
        <authorList>
            <person name="Gallardo-Escarate C."/>
        </authorList>
    </citation>
    <scope>NUCLEOTIDE SEQUENCE [LARGE SCALE GENOMIC DNA]</scope>
</reference>
<evidence type="ECO:0000256" key="1">
    <source>
        <dbReference type="SAM" id="Phobius"/>
    </source>
</evidence>